<evidence type="ECO:0000313" key="3">
    <source>
        <dbReference type="Proteomes" id="UP000825228"/>
    </source>
</evidence>
<dbReference type="Pfam" id="PF12502">
    <property type="entry name" value="DUF3710"/>
    <property type="match status" value="1"/>
</dbReference>
<sequence>MFGRKKRDTTETAEAEARSSALDAEADEDLGADGADDSVDVADGTADPDSGPWSIEDREGEREEIAQGRLDLGSVLLPLPAGGQLQVEMTQQGTPQAVHIVTQHGRITVAAFAAPKSPGQWREVATELADTLRRDNASVSVESGPFGREVVGLTAGGELRFIGVDGYRWMIRGVATGPAGSVGADSPLVQQARAVVAGTIVDRGSDPHPVRTPLPVTLPQALAQQLAAAQQQQAAQQAAAQQAAAQQAAQQQAGQQQAGSPHPAPEPGEDPSAGGTRRGPSGSAMQQLG</sequence>
<evidence type="ECO:0000313" key="2">
    <source>
        <dbReference type="EMBL" id="MBY6366328.1"/>
    </source>
</evidence>
<proteinExistence type="predicted"/>
<feature type="compositionally biased region" description="Low complexity" evidence="1">
    <location>
        <begin position="237"/>
        <end position="259"/>
    </location>
</feature>
<dbReference type="InterPro" id="IPR022183">
    <property type="entry name" value="DUF3710"/>
</dbReference>
<name>A0ABS7P1Q3_9NOCA</name>
<dbReference type="Proteomes" id="UP000825228">
    <property type="component" value="Unassembled WGS sequence"/>
</dbReference>
<gene>
    <name evidence="2" type="ORF">HQ603_06130</name>
</gene>
<evidence type="ECO:0000256" key="1">
    <source>
        <dbReference type="SAM" id="MobiDB-lite"/>
    </source>
</evidence>
<keyword evidence="3" id="KW-1185">Reference proteome</keyword>
<accession>A0ABS7P1Q3</accession>
<dbReference type="EMBL" id="JABUBU010000002">
    <property type="protein sequence ID" value="MBY6366328.1"/>
    <property type="molecule type" value="Genomic_DNA"/>
</dbReference>
<protein>
    <submittedName>
        <fullName evidence="2">DUF3710 domain-containing protein</fullName>
    </submittedName>
</protein>
<feature type="region of interest" description="Disordered" evidence="1">
    <location>
        <begin position="237"/>
        <end position="289"/>
    </location>
</feature>
<comment type="caution">
    <text evidence="2">The sequence shown here is derived from an EMBL/GenBank/DDBJ whole genome shotgun (WGS) entry which is preliminary data.</text>
</comment>
<feature type="compositionally biased region" description="Acidic residues" evidence="1">
    <location>
        <begin position="24"/>
        <end position="40"/>
    </location>
</feature>
<dbReference type="RefSeq" id="WP_222683641.1">
    <property type="nucleotide sequence ID" value="NZ_JABUBT010000003.1"/>
</dbReference>
<organism evidence="2 3">
    <name type="scientific">Rhodococcoides corynebacterioides</name>
    <dbReference type="NCBI Taxonomy" id="53972"/>
    <lineage>
        <taxon>Bacteria</taxon>
        <taxon>Bacillati</taxon>
        <taxon>Actinomycetota</taxon>
        <taxon>Actinomycetes</taxon>
        <taxon>Mycobacteriales</taxon>
        <taxon>Nocardiaceae</taxon>
        <taxon>Rhodococcoides</taxon>
    </lineage>
</organism>
<feature type="region of interest" description="Disordered" evidence="1">
    <location>
        <begin position="1"/>
        <end position="60"/>
    </location>
</feature>
<reference evidence="2 3" key="1">
    <citation type="submission" date="2020-06" db="EMBL/GenBank/DDBJ databases">
        <title>Taxonomy, biology and ecology of Rhodococcus bacteria occurring in California pistachio and other woody hosts as revealed by genome sequence analyses.</title>
        <authorList>
            <person name="Gai Y."/>
            <person name="Riely B."/>
        </authorList>
    </citation>
    <scope>NUCLEOTIDE SEQUENCE [LARGE SCALE GENOMIC DNA]</scope>
    <source>
        <strain evidence="2 3">BP-281</strain>
    </source>
</reference>